<keyword evidence="10" id="KW-1185">Reference proteome</keyword>
<dbReference type="CDD" id="cd11029">
    <property type="entry name" value="CYP107-like"/>
    <property type="match status" value="1"/>
</dbReference>
<dbReference type="PRINTS" id="PR00385">
    <property type="entry name" value="P450"/>
</dbReference>
<keyword evidence="5 7" id="KW-0408">Iron</keyword>
<name>A0A099D568_9ACTN</name>
<dbReference type="InterPro" id="IPR002397">
    <property type="entry name" value="Cyt_P450_B"/>
</dbReference>
<evidence type="ECO:0000256" key="5">
    <source>
        <dbReference type="ARBA" id="ARBA00023004"/>
    </source>
</evidence>
<dbReference type="Gene3D" id="1.10.630.10">
    <property type="entry name" value="Cytochrome P450"/>
    <property type="match status" value="1"/>
</dbReference>
<reference evidence="9 10" key="1">
    <citation type="journal article" date="2014" name="PLoS ONE">
        <title>Identification and Characterization of a New Erythromycin Biosynthetic Gene Cluster in Actinopolyspora erythraea YIM90600, a Novel Erythronolide-Producing Halophilic Actinomycete Isolated from Salt Field.</title>
        <authorList>
            <person name="Chen D."/>
            <person name="Feng J."/>
            <person name="Huang L."/>
            <person name="Zhang Q."/>
            <person name="Wu J."/>
            <person name="Zhu X."/>
            <person name="Duan Y."/>
            <person name="Xu Z."/>
        </authorList>
    </citation>
    <scope>NUCLEOTIDE SEQUENCE [LARGE SCALE GENOMIC DNA]</scope>
    <source>
        <strain evidence="9 10">YIM90600</strain>
    </source>
</reference>
<proteinExistence type="inferred from homology"/>
<sequence length="419" mass="46251">MEHSSCPHVLDPAGDDIHAEARRLRDHGPVARVELPGGVVAWSVTSHRRLRELLADNRVSKDPRQHWPSWINGDVPENWALASWVAVRNMFTAHGREHRRLRSLVSTAFTPRRIAAMRPYVEAVTTELLDELAAPSARGGVDLRERFAYPLPISVICHLFGVPDEARPGLRRIVDGVFDTSATPEQVQATQHELYSLLNELVATKRADPGDDLTSVLLRARDENEGKLDERELVDTLILLIGAGYETTVNLLDHAITAMLRHPEQLALVRDGSVSWEQVVTETLRWQAPLANVPLRYAIEDIEIDGVVIRAGEPILASYAAAGRDPERYERPDEFDVTRPDNGDHLAFGHGAHYCLGAPLARLEAEIALPALFDRFPGMRLAVPDSELRPAGGFIANGHASLPVMLDGLPNPRGGSATR</sequence>
<dbReference type="Proteomes" id="UP000029737">
    <property type="component" value="Unassembled WGS sequence"/>
</dbReference>
<evidence type="ECO:0000256" key="7">
    <source>
        <dbReference type="RuleBase" id="RU000461"/>
    </source>
</evidence>
<evidence type="ECO:0000256" key="6">
    <source>
        <dbReference type="ARBA" id="ARBA00023033"/>
    </source>
</evidence>
<dbReference type="Proteomes" id="UP000215043">
    <property type="component" value="Chromosome"/>
</dbReference>
<dbReference type="InterPro" id="IPR017972">
    <property type="entry name" value="Cyt_P450_CS"/>
</dbReference>
<dbReference type="EMBL" id="CP022752">
    <property type="protein sequence ID" value="ASU78816.1"/>
    <property type="molecule type" value="Genomic_DNA"/>
</dbReference>
<dbReference type="OrthoDB" id="5500002at2"/>
<dbReference type="eggNOG" id="COG2124">
    <property type="taxonomic scope" value="Bacteria"/>
</dbReference>
<dbReference type="KEGG" id="aey:CDG81_11605"/>
<evidence type="ECO:0000313" key="10">
    <source>
        <dbReference type="Proteomes" id="UP000029737"/>
    </source>
</evidence>
<organism evidence="8 11">
    <name type="scientific">Actinopolyspora erythraea</name>
    <dbReference type="NCBI Taxonomy" id="414996"/>
    <lineage>
        <taxon>Bacteria</taxon>
        <taxon>Bacillati</taxon>
        <taxon>Actinomycetota</taxon>
        <taxon>Actinomycetes</taxon>
        <taxon>Actinopolysporales</taxon>
        <taxon>Actinopolysporaceae</taxon>
        <taxon>Actinopolyspora</taxon>
    </lineage>
</organism>
<evidence type="ECO:0000256" key="4">
    <source>
        <dbReference type="ARBA" id="ARBA00023002"/>
    </source>
</evidence>
<dbReference type="PANTHER" id="PTHR46696:SF1">
    <property type="entry name" value="CYTOCHROME P450 YJIB-RELATED"/>
    <property type="match status" value="1"/>
</dbReference>
<dbReference type="AlphaFoldDB" id="A0A099D568"/>
<accession>A0A099D568</accession>
<evidence type="ECO:0000313" key="11">
    <source>
        <dbReference type="Proteomes" id="UP000215043"/>
    </source>
</evidence>
<dbReference type="PROSITE" id="PS00086">
    <property type="entry name" value="CYTOCHROME_P450"/>
    <property type="match status" value="1"/>
</dbReference>
<keyword evidence="4 7" id="KW-0560">Oxidoreductase</keyword>
<dbReference type="InterPro" id="IPR036396">
    <property type="entry name" value="Cyt_P450_sf"/>
</dbReference>
<dbReference type="GO" id="GO:0005506">
    <property type="term" value="F:iron ion binding"/>
    <property type="evidence" value="ECO:0007669"/>
    <property type="project" value="InterPro"/>
</dbReference>
<dbReference type="PANTHER" id="PTHR46696">
    <property type="entry name" value="P450, PUTATIVE (EUROFUNG)-RELATED"/>
    <property type="match status" value="1"/>
</dbReference>
<evidence type="ECO:0000256" key="3">
    <source>
        <dbReference type="ARBA" id="ARBA00022723"/>
    </source>
</evidence>
<dbReference type="Pfam" id="PF00067">
    <property type="entry name" value="p450"/>
    <property type="match status" value="2"/>
</dbReference>
<keyword evidence="3 7" id="KW-0479">Metal-binding</keyword>
<reference evidence="8 11" key="2">
    <citation type="submission" date="2017-08" db="EMBL/GenBank/DDBJ databases">
        <title>The complete genome sequence of moderately halophilic actinomycete Actinopolyspora erythraea YIM 90600, the producer of novel erythromycin, novel actinopolysporins A-C and tubercidin.</title>
        <authorList>
            <person name="Yin M."/>
            <person name="Tang S."/>
        </authorList>
    </citation>
    <scope>NUCLEOTIDE SEQUENCE [LARGE SCALE GENOMIC DNA]</scope>
    <source>
        <strain evidence="8 11">YIM 90600</strain>
    </source>
</reference>
<comment type="similarity">
    <text evidence="1 7">Belongs to the cytochrome P450 family.</text>
</comment>
<dbReference type="GO" id="GO:0016705">
    <property type="term" value="F:oxidoreductase activity, acting on paired donors, with incorporation or reduction of molecular oxygen"/>
    <property type="evidence" value="ECO:0007669"/>
    <property type="project" value="InterPro"/>
</dbReference>
<evidence type="ECO:0000313" key="9">
    <source>
        <dbReference type="EMBL" id="KGI81333.1"/>
    </source>
</evidence>
<evidence type="ECO:0000313" key="8">
    <source>
        <dbReference type="EMBL" id="ASU78816.1"/>
    </source>
</evidence>
<evidence type="ECO:0000256" key="2">
    <source>
        <dbReference type="ARBA" id="ARBA00022617"/>
    </source>
</evidence>
<protein>
    <submittedName>
        <fullName evidence="8">Cytochrome P450</fullName>
    </submittedName>
</protein>
<keyword evidence="6 7" id="KW-0503">Monooxygenase</keyword>
<dbReference type="SUPFAM" id="SSF48264">
    <property type="entry name" value="Cytochrome P450"/>
    <property type="match status" value="1"/>
</dbReference>
<keyword evidence="2 7" id="KW-0349">Heme</keyword>
<dbReference type="FunFam" id="1.10.630.10:FF:000018">
    <property type="entry name" value="Cytochrome P450 monooxygenase"/>
    <property type="match status" value="1"/>
</dbReference>
<dbReference type="EMBL" id="JPMV01000019">
    <property type="protein sequence ID" value="KGI81333.1"/>
    <property type="molecule type" value="Genomic_DNA"/>
</dbReference>
<dbReference type="PRINTS" id="PR00359">
    <property type="entry name" value="BP450"/>
</dbReference>
<gene>
    <name evidence="8" type="ORF">CDG81_11605</name>
    <name evidence="9" type="ORF">IL38_11685</name>
</gene>
<dbReference type="InterPro" id="IPR001128">
    <property type="entry name" value="Cyt_P450"/>
</dbReference>
<evidence type="ECO:0000256" key="1">
    <source>
        <dbReference type="ARBA" id="ARBA00010617"/>
    </source>
</evidence>
<dbReference type="HOGENOM" id="CLU_033716_1_2_11"/>
<dbReference type="GO" id="GO:0004497">
    <property type="term" value="F:monooxygenase activity"/>
    <property type="evidence" value="ECO:0007669"/>
    <property type="project" value="UniProtKB-KW"/>
</dbReference>
<dbReference type="GO" id="GO:0020037">
    <property type="term" value="F:heme binding"/>
    <property type="evidence" value="ECO:0007669"/>
    <property type="project" value="InterPro"/>
</dbReference>